<dbReference type="Proteomes" id="UP000478052">
    <property type="component" value="Unassembled WGS sequence"/>
</dbReference>
<organism evidence="2 3">
    <name type="scientific">Aphis craccivora</name>
    <name type="common">Cowpea aphid</name>
    <dbReference type="NCBI Taxonomy" id="307492"/>
    <lineage>
        <taxon>Eukaryota</taxon>
        <taxon>Metazoa</taxon>
        <taxon>Ecdysozoa</taxon>
        <taxon>Arthropoda</taxon>
        <taxon>Hexapoda</taxon>
        <taxon>Insecta</taxon>
        <taxon>Pterygota</taxon>
        <taxon>Neoptera</taxon>
        <taxon>Paraneoptera</taxon>
        <taxon>Hemiptera</taxon>
        <taxon>Sternorrhyncha</taxon>
        <taxon>Aphidomorpha</taxon>
        <taxon>Aphidoidea</taxon>
        <taxon>Aphididae</taxon>
        <taxon>Aphidini</taxon>
        <taxon>Aphis</taxon>
        <taxon>Aphis</taxon>
    </lineage>
</organism>
<accession>A0A6G0YUY4</accession>
<reference evidence="2 3" key="1">
    <citation type="submission" date="2019-08" db="EMBL/GenBank/DDBJ databases">
        <title>Whole genome of Aphis craccivora.</title>
        <authorList>
            <person name="Voronova N.V."/>
            <person name="Shulinski R.S."/>
            <person name="Bandarenka Y.V."/>
            <person name="Zhorov D.G."/>
            <person name="Warner D."/>
        </authorList>
    </citation>
    <scope>NUCLEOTIDE SEQUENCE [LARGE SCALE GENOMIC DNA]</scope>
    <source>
        <strain evidence="2">180601</strain>
        <tissue evidence="2">Whole Body</tissue>
    </source>
</reference>
<name>A0A6G0YUY4_APHCR</name>
<feature type="domain" description="THAP9-like helix-turn-helix" evidence="1">
    <location>
        <begin position="3"/>
        <end position="65"/>
    </location>
</feature>
<dbReference type="InterPro" id="IPR021896">
    <property type="entry name" value="THAP9-like_HTH"/>
</dbReference>
<keyword evidence="3" id="KW-1185">Reference proteome</keyword>
<gene>
    <name evidence="2" type="ORF">FWK35_00012330</name>
</gene>
<evidence type="ECO:0000313" key="3">
    <source>
        <dbReference type="Proteomes" id="UP000478052"/>
    </source>
</evidence>
<dbReference type="Pfam" id="PF12017">
    <property type="entry name" value="Tnp_P_element"/>
    <property type="match status" value="1"/>
</dbReference>
<sequence length="80" mass="9064">MDEESNNFITNNFDDTFKNNGKAIGGQYTHQMKEFALILHYYSARADNYCHPILSLPDPSSITSWTSSVNVEPGFFPKSL</sequence>
<protein>
    <submittedName>
        <fullName evidence="2">THAP domain-containing protein 2-like</fullName>
    </submittedName>
</protein>
<proteinExistence type="predicted"/>
<evidence type="ECO:0000259" key="1">
    <source>
        <dbReference type="Pfam" id="PF12017"/>
    </source>
</evidence>
<dbReference type="OrthoDB" id="7554396at2759"/>
<evidence type="ECO:0000313" key="2">
    <source>
        <dbReference type="EMBL" id="KAF0761482.1"/>
    </source>
</evidence>
<dbReference type="EMBL" id="VUJU01002381">
    <property type="protein sequence ID" value="KAF0761482.1"/>
    <property type="molecule type" value="Genomic_DNA"/>
</dbReference>
<comment type="caution">
    <text evidence="2">The sequence shown here is derived from an EMBL/GenBank/DDBJ whole genome shotgun (WGS) entry which is preliminary data.</text>
</comment>
<dbReference type="AlphaFoldDB" id="A0A6G0YUY4"/>